<gene>
    <name evidence="2" type="ORF">JGS22_001770</name>
</gene>
<dbReference type="AlphaFoldDB" id="A0A949JDG0"/>
<protein>
    <recommendedName>
        <fullName evidence="4">Secreted protein</fullName>
    </recommendedName>
</protein>
<dbReference type="EMBL" id="JAELVF020000001">
    <property type="protein sequence ID" value="MBU7596399.1"/>
    <property type="molecule type" value="Genomic_DNA"/>
</dbReference>
<evidence type="ECO:0000313" key="2">
    <source>
        <dbReference type="EMBL" id="MBU7596399.1"/>
    </source>
</evidence>
<comment type="caution">
    <text evidence="2">The sequence shown here is derived from an EMBL/GenBank/DDBJ whole genome shotgun (WGS) entry which is preliminary data.</text>
</comment>
<keyword evidence="3" id="KW-1185">Reference proteome</keyword>
<name>A0A949JDG0_9ACTN</name>
<evidence type="ECO:0008006" key="4">
    <source>
        <dbReference type="Google" id="ProtNLM"/>
    </source>
</evidence>
<feature type="signal peptide" evidence="1">
    <location>
        <begin position="1"/>
        <end position="30"/>
    </location>
</feature>
<dbReference type="RefSeq" id="WP_211039832.1">
    <property type="nucleotide sequence ID" value="NZ_JAELVF020000001.1"/>
</dbReference>
<keyword evidence="1" id="KW-0732">Signal</keyword>
<evidence type="ECO:0000256" key="1">
    <source>
        <dbReference type="SAM" id="SignalP"/>
    </source>
</evidence>
<dbReference type="Proteomes" id="UP000694501">
    <property type="component" value="Unassembled WGS sequence"/>
</dbReference>
<reference evidence="2" key="1">
    <citation type="submission" date="2021-06" db="EMBL/GenBank/DDBJ databases">
        <title>Sequencing of actinobacteria type strains.</title>
        <authorList>
            <person name="Nguyen G.-S."/>
            <person name="Wentzel A."/>
        </authorList>
    </citation>
    <scope>NUCLEOTIDE SEQUENCE</scope>
    <source>
        <strain evidence="2">P38-E01</strain>
    </source>
</reference>
<accession>A0A949JDG0</accession>
<sequence length="156" mass="16704">MGIQVFKARIAAVSGILAASLIGGAPIASAQTTTSAGQGPQLMNWSSSMSGVATGFQSRRWSDSQYSQIWFTGCSSTYTSSSTHVDLRQDRSFQPDRSWGVKKYTACFGSGKSNGEWHNLANGQHFFQITKIDGRGGGVALDVRKVTVDTSKADQN</sequence>
<feature type="chain" id="PRO_5037507993" description="Secreted protein" evidence="1">
    <location>
        <begin position="31"/>
        <end position="156"/>
    </location>
</feature>
<organism evidence="2 3">
    <name type="scientific">Streptomyces tardus</name>
    <dbReference type="NCBI Taxonomy" id="2780544"/>
    <lineage>
        <taxon>Bacteria</taxon>
        <taxon>Bacillati</taxon>
        <taxon>Actinomycetota</taxon>
        <taxon>Actinomycetes</taxon>
        <taxon>Kitasatosporales</taxon>
        <taxon>Streptomycetaceae</taxon>
        <taxon>Streptomyces</taxon>
    </lineage>
</organism>
<proteinExistence type="predicted"/>
<evidence type="ECO:0000313" key="3">
    <source>
        <dbReference type="Proteomes" id="UP000694501"/>
    </source>
</evidence>